<evidence type="ECO:0000256" key="6">
    <source>
        <dbReference type="ARBA" id="ARBA00023237"/>
    </source>
</evidence>
<comment type="similarity">
    <text evidence="2">Belongs to the bacteroidetes fimbrillin superfamily. FimB/Mfa2 family.</text>
</comment>
<keyword evidence="4" id="KW-0472">Membrane</keyword>
<dbReference type="Proteomes" id="UP000030889">
    <property type="component" value="Unassembled WGS sequence"/>
</dbReference>
<dbReference type="EMBL" id="JRGF01000023">
    <property type="protein sequence ID" value="KHE40392.1"/>
    <property type="molecule type" value="Genomic_DNA"/>
</dbReference>
<keyword evidence="3" id="KW-0732">Signal</keyword>
<organism evidence="8 9">
    <name type="scientific">Alistipes inops</name>
    <dbReference type="NCBI Taxonomy" id="1501391"/>
    <lineage>
        <taxon>Bacteria</taxon>
        <taxon>Pseudomonadati</taxon>
        <taxon>Bacteroidota</taxon>
        <taxon>Bacteroidia</taxon>
        <taxon>Bacteroidales</taxon>
        <taxon>Rikenellaceae</taxon>
        <taxon>Alistipes</taxon>
    </lineage>
</organism>
<evidence type="ECO:0000256" key="7">
    <source>
        <dbReference type="ARBA" id="ARBA00023288"/>
    </source>
</evidence>
<keyword evidence="7" id="KW-0449">Lipoprotein</keyword>
<accession>A0ABR4YGV3</accession>
<comment type="subcellular location">
    <subcellularLocation>
        <location evidence="1">Cell outer membrane</location>
    </subcellularLocation>
</comment>
<protein>
    <recommendedName>
        <fullName evidence="10">DUF4906 domain-containing protein</fullName>
    </recommendedName>
</protein>
<evidence type="ECO:0000256" key="3">
    <source>
        <dbReference type="ARBA" id="ARBA00022729"/>
    </source>
</evidence>
<comment type="caution">
    <text evidence="8">The sequence shown here is derived from an EMBL/GenBank/DDBJ whole genome shotgun (WGS) entry which is preliminary data.</text>
</comment>
<dbReference type="InterPro" id="IPR014941">
    <property type="entry name" value="FimB/Mfa2/Mfa3"/>
</dbReference>
<name>A0ABR4YGV3_9BACT</name>
<evidence type="ECO:0000256" key="2">
    <source>
        <dbReference type="ARBA" id="ARBA00007248"/>
    </source>
</evidence>
<gene>
    <name evidence="8" type="ORF">LG35_09935</name>
</gene>
<evidence type="ECO:0008006" key="10">
    <source>
        <dbReference type="Google" id="ProtNLM"/>
    </source>
</evidence>
<sequence length="278" mass="29250">MSSLTLFCFGEDGNLLVRRNFTASELAARKTTFSLPRTAAGQSVDFYAIGNTAVGSDVTTKAALLALAETAPSTYNGTFSDVTSKSLRSGGFLMSGYATQTIESGDTPTQVAITLKRDVAKIAVQTSLSSDFSSRYPGAVKITSAKISRAASQTPYFTGTAKPGAMTFTHTQTPGSTSAKFNNLFYVFENGALGTGSRVLLTLDGIYDRDGDFSTEEDQVAVGYQVELAGASNNGQLVRNGYYRVAVGIAGLAGQDVVADITVANWETPTTQNINLGQ</sequence>
<evidence type="ECO:0000313" key="9">
    <source>
        <dbReference type="Proteomes" id="UP000030889"/>
    </source>
</evidence>
<keyword evidence="5" id="KW-0564">Palmitate</keyword>
<dbReference type="RefSeq" id="WP_035474417.1">
    <property type="nucleotide sequence ID" value="NZ_JRGF01000023.1"/>
</dbReference>
<reference evidence="8 9" key="1">
    <citation type="submission" date="2014-09" db="EMBL/GenBank/DDBJ databases">
        <title>Alistipes sp. 627, sp. nov., a novel member of the family Rikenellaceae isolated from human faeces.</title>
        <authorList>
            <person name="Shkoporov A.N."/>
            <person name="Chaplin A.V."/>
            <person name="Motuzova O.V."/>
            <person name="Kafarskaia L.I."/>
            <person name="Khokhlova E.V."/>
            <person name="Efimov B.A."/>
        </authorList>
    </citation>
    <scope>NUCLEOTIDE SEQUENCE [LARGE SCALE GENOMIC DNA]</scope>
    <source>
        <strain evidence="8 9">627</strain>
    </source>
</reference>
<keyword evidence="9" id="KW-1185">Reference proteome</keyword>
<dbReference type="Pfam" id="PF08842">
    <property type="entry name" value="Mfa2"/>
    <property type="match status" value="1"/>
</dbReference>
<keyword evidence="6" id="KW-0998">Cell outer membrane</keyword>
<evidence type="ECO:0000256" key="1">
    <source>
        <dbReference type="ARBA" id="ARBA00004442"/>
    </source>
</evidence>
<evidence type="ECO:0000256" key="5">
    <source>
        <dbReference type="ARBA" id="ARBA00023139"/>
    </source>
</evidence>
<proteinExistence type="inferred from homology"/>
<evidence type="ECO:0000256" key="4">
    <source>
        <dbReference type="ARBA" id="ARBA00023136"/>
    </source>
</evidence>
<evidence type="ECO:0000313" key="8">
    <source>
        <dbReference type="EMBL" id="KHE40392.1"/>
    </source>
</evidence>